<evidence type="ECO:0000256" key="2">
    <source>
        <dbReference type="ARBA" id="ARBA00022475"/>
    </source>
</evidence>
<accession>A0A917SJJ7</accession>
<gene>
    <name evidence="8" type="ORF">GCM10011534_03790</name>
</gene>
<dbReference type="PIRSF" id="PIRSF035875">
    <property type="entry name" value="RNase_BN"/>
    <property type="match status" value="1"/>
</dbReference>
<keyword evidence="5 7" id="KW-0472">Membrane</keyword>
<dbReference type="AlphaFoldDB" id="A0A917SJJ7"/>
<evidence type="ECO:0000313" key="8">
    <source>
        <dbReference type="EMBL" id="GGL85129.1"/>
    </source>
</evidence>
<dbReference type="EMBL" id="BMLF01000001">
    <property type="protein sequence ID" value="GGL85129.1"/>
    <property type="molecule type" value="Genomic_DNA"/>
</dbReference>
<feature type="region of interest" description="Disordered" evidence="6">
    <location>
        <begin position="295"/>
        <end position="320"/>
    </location>
</feature>
<keyword evidence="9" id="KW-1185">Reference proteome</keyword>
<evidence type="ECO:0000313" key="9">
    <source>
        <dbReference type="Proteomes" id="UP000649829"/>
    </source>
</evidence>
<evidence type="ECO:0000256" key="7">
    <source>
        <dbReference type="SAM" id="Phobius"/>
    </source>
</evidence>
<keyword evidence="2" id="KW-1003">Cell membrane</keyword>
<feature type="transmembrane region" description="Helical" evidence="7">
    <location>
        <begin position="260"/>
        <end position="282"/>
    </location>
</feature>
<feature type="transmembrane region" description="Helical" evidence="7">
    <location>
        <begin position="108"/>
        <end position="128"/>
    </location>
</feature>
<sequence length="320" mass="34118">MTSSTKTRPGADAKSPTDLPQQGWLAVLKRVWASIGRDHVSTISAGIAFFALFAIFPAIAALVMLAGLAIEPPQLASVIDSYAAALPEEAAAIITDQVEQVVSDDGTALSIALVFSLALSLFSASAAIRTLMDGLNAANKEDETRSILAFYGTGLALTLLLIFGFILAVVVTLAIPILQQVLPLPDLLDTALTWLRWPIFALLVVFGLGVVFRYGPSRAPAKWRWLSPGAITATVLWILFSVAFSIYVRNFGSYTETYGALAGVIILMTWLWLSAFIVLLGAELDAELEFQTDADTTTGPSEPAGQRGAVVADTTPDDRD</sequence>
<dbReference type="PANTHER" id="PTHR30213:SF0">
    <property type="entry name" value="UPF0761 MEMBRANE PROTEIN YIHY"/>
    <property type="match status" value="1"/>
</dbReference>
<feature type="transmembrane region" description="Helical" evidence="7">
    <location>
        <begin position="148"/>
        <end position="175"/>
    </location>
</feature>
<evidence type="ECO:0000256" key="1">
    <source>
        <dbReference type="ARBA" id="ARBA00004651"/>
    </source>
</evidence>
<name>A0A917SJJ7_9RHOB</name>
<dbReference type="Proteomes" id="UP000649829">
    <property type="component" value="Unassembled WGS sequence"/>
</dbReference>
<comment type="caution">
    <text evidence="8">The sequence shown here is derived from an EMBL/GenBank/DDBJ whole genome shotgun (WGS) entry which is preliminary data.</text>
</comment>
<dbReference type="InterPro" id="IPR017039">
    <property type="entry name" value="Virul_fac_BrkB"/>
</dbReference>
<evidence type="ECO:0000256" key="4">
    <source>
        <dbReference type="ARBA" id="ARBA00022989"/>
    </source>
</evidence>
<reference evidence="8" key="2">
    <citation type="submission" date="2020-09" db="EMBL/GenBank/DDBJ databases">
        <authorList>
            <person name="Sun Q."/>
            <person name="Zhou Y."/>
        </authorList>
    </citation>
    <scope>NUCLEOTIDE SEQUENCE</scope>
    <source>
        <strain evidence="8">CGMCC 1.6293</strain>
    </source>
</reference>
<dbReference type="NCBIfam" id="TIGR00765">
    <property type="entry name" value="yihY_not_rbn"/>
    <property type="match status" value="1"/>
</dbReference>
<dbReference type="PANTHER" id="PTHR30213">
    <property type="entry name" value="INNER MEMBRANE PROTEIN YHJD"/>
    <property type="match status" value="1"/>
</dbReference>
<organism evidence="8 9">
    <name type="scientific">Pseudooceanicola nanhaiensis</name>
    <dbReference type="NCBI Taxonomy" id="375761"/>
    <lineage>
        <taxon>Bacteria</taxon>
        <taxon>Pseudomonadati</taxon>
        <taxon>Pseudomonadota</taxon>
        <taxon>Alphaproteobacteria</taxon>
        <taxon>Rhodobacterales</taxon>
        <taxon>Paracoccaceae</taxon>
        <taxon>Pseudooceanicola</taxon>
    </lineage>
</organism>
<proteinExistence type="predicted"/>
<protein>
    <submittedName>
        <fullName evidence="8">Ribonuclease</fullName>
    </submittedName>
</protein>
<dbReference type="Pfam" id="PF03631">
    <property type="entry name" value="Virul_fac_BrkB"/>
    <property type="match status" value="1"/>
</dbReference>
<evidence type="ECO:0000256" key="3">
    <source>
        <dbReference type="ARBA" id="ARBA00022692"/>
    </source>
</evidence>
<dbReference type="GO" id="GO:0005886">
    <property type="term" value="C:plasma membrane"/>
    <property type="evidence" value="ECO:0007669"/>
    <property type="project" value="UniProtKB-SubCell"/>
</dbReference>
<feature type="transmembrane region" description="Helical" evidence="7">
    <location>
        <begin position="226"/>
        <end position="248"/>
    </location>
</feature>
<keyword evidence="4 7" id="KW-1133">Transmembrane helix</keyword>
<reference evidence="8" key="1">
    <citation type="journal article" date="2014" name="Int. J. Syst. Evol. Microbiol.">
        <title>Complete genome sequence of Corynebacterium casei LMG S-19264T (=DSM 44701T), isolated from a smear-ripened cheese.</title>
        <authorList>
            <consortium name="US DOE Joint Genome Institute (JGI-PGF)"/>
            <person name="Walter F."/>
            <person name="Albersmeier A."/>
            <person name="Kalinowski J."/>
            <person name="Ruckert C."/>
        </authorList>
    </citation>
    <scope>NUCLEOTIDE SEQUENCE</scope>
    <source>
        <strain evidence="8">CGMCC 1.6293</strain>
    </source>
</reference>
<feature type="transmembrane region" description="Helical" evidence="7">
    <location>
        <begin position="47"/>
        <end position="70"/>
    </location>
</feature>
<feature type="transmembrane region" description="Helical" evidence="7">
    <location>
        <begin position="195"/>
        <end position="214"/>
    </location>
</feature>
<evidence type="ECO:0000256" key="5">
    <source>
        <dbReference type="ARBA" id="ARBA00023136"/>
    </source>
</evidence>
<keyword evidence="3 7" id="KW-0812">Transmembrane</keyword>
<dbReference type="RefSeq" id="WP_028285333.1">
    <property type="nucleotide sequence ID" value="NZ_BMLF01000001.1"/>
</dbReference>
<evidence type="ECO:0000256" key="6">
    <source>
        <dbReference type="SAM" id="MobiDB-lite"/>
    </source>
</evidence>
<comment type="subcellular location">
    <subcellularLocation>
        <location evidence="1">Cell membrane</location>
        <topology evidence="1">Multi-pass membrane protein</topology>
    </subcellularLocation>
</comment>